<dbReference type="SMART" id="SM00822">
    <property type="entry name" value="PKS_KR"/>
    <property type="match status" value="1"/>
</dbReference>
<dbReference type="Proteomes" id="UP000069620">
    <property type="component" value="Unassembled WGS sequence"/>
</dbReference>
<evidence type="ECO:0000259" key="1">
    <source>
        <dbReference type="SMART" id="SM00822"/>
    </source>
</evidence>
<gene>
    <name evidence="2" type="ORF">RMCB_2180</name>
</gene>
<dbReference type="OrthoDB" id="3772961at2"/>
<dbReference type="PANTHER" id="PTHR44656">
    <property type="entry name" value="DEHYDROGENASE/REDUCTASE SDR FAMILY MEMBER 12"/>
    <property type="match status" value="1"/>
</dbReference>
<reference evidence="3" key="2">
    <citation type="submission" date="2016-02" db="EMBL/GenBank/DDBJ databases">
        <title>Draft genome sequence of five rapidly growing Mycobacterium species.</title>
        <authorList>
            <person name="Katahira K."/>
            <person name="Gotou Y."/>
            <person name="Iida K."/>
            <person name="Ogura Y."/>
            <person name="Hayashi T."/>
        </authorList>
    </citation>
    <scope>NUCLEOTIDE SEQUENCE [LARGE SCALE GENOMIC DNA]</scope>
    <source>
        <strain evidence="3">JCM15654</strain>
    </source>
</reference>
<dbReference type="InterPro" id="IPR002347">
    <property type="entry name" value="SDR_fam"/>
</dbReference>
<dbReference type="Gene3D" id="3.40.50.720">
    <property type="entry name" value="NAD(P)-binding Rossmann-like Domain"/>
    <property type="match status" value="1"/>
</dbReference>
<protein>
    <submittedName>
        <fullName evidence="2">Dehydrogenase/reductase</fullName>
    </submittedName>
</protein>
<dbReference type="InterPro" id="IPR057326">
    <property type="entry name" value="KR_dom"/>
</dbReference>
<feature type="domain" description="Ketoreductase" evidence="1">
    <location>
        <begin position="44"/>
        <end position="240"/>
    </location>
</feature>
<dbReference type="Pfam" id="PF00106">
    <property type="entry name" value="adh_short"/>
    <property type="match status" value="1"/>
</dbReference>
<dbReference type="RefSeq" id="WP_062828785.1">
    <property type="nucleotide sequence ID" value="NZ_BCSX01000021.1"/>
</dbReference>
<accession>A0A117I588</accession>
<keyword evidence="3" id="KW-1185">Reference proteome</keyword>
<evidence type="ECO:0000313" key="2">
    <source>
        <dbReference type="EMBL" id="GAS88084.1"/>
    </source>
</evidence>
<dbReference type="EMBL" id="BCSX01000021">
    <property type="protein sequence ID" value="GAS88084.1"/>
    <property type="molecule type" value="Genomic_DNA"/>
</dbReference>
<name>A0A117I588_9MYCO</name>
<dbReference type="SUPFAM" id="SSF51735">
    <property type="entry name" value="NAD(P)-binding Rossmann-fold domains"/>
    <property type="match status" value="1"/>
</dbReference>
<reference evidence="3" key="1">
    <citation type="journal article" date="2016" name="Genome Announc.">
        <title>Draft Genome Sequences of Five Rapidly Growing Mycobacterium Species, M. thermoresistibile, M. fortuitum subsp. acetamidolyticum, M. canariasense, M. brisbanense, and M. novocastrense.</title>
        <authorList>
            <person name="Katahira K."/>
            <person name="Ogura Y."/>
            <person name="Gotoh Y."/>
            <person name="Hayashi T."/>
        </authorList>
    </citation>
    <scope>NUCLEOTIDE SEQUENCE [LARGE SCALE GENOMIC DNA]</scope>
    <source>
        <strain evidence="3">JCM15654</strain>
    </source>
</reference>
<dbReference type="AlphaFoldDB" id="A0A117I588"/>
<dbReference type="PANTHER" id="PTHR44656:SF7">
    <property type="entry name" value="DEHYDROGENASE_REDUCTASE SDR FAMILY MEMBER 12"/>
    <property type="match status" value="1"/>
</dbReference>
<comment type="caution">
    <text evidence="2">The sequence shown here is derived from an EMBL/GenBank/DDBJ whole genome shotgun (WGS) entry which is preliminary data.</text>
</comment>
<dbReference type="PRINTS" id="PR00081">
    <property type="entry name" value="GDHRDH"/>
</dbReference>
<dbReference type="InterPro" id="IPR052992">
    <property type="entry name" value="SDR_member_12"/>
</dbReference>
<dbReference type="InterPro" id="IPR036291">
    <property type="entry name" value="NAD(P)-bd_dom_sf"/>
</dbReference>
<sequence length="319" mass="34956">MTTAALIDDVLDRTIALGYSRVGIAVRQRFWRVPDRPRETLAGATVLVTGANSGIGRAIAAELAAHGATVLMTVRDRSRGEAARHELLAVDPSADLVVERCDVSAFDDIRAFAADLGRRHHRIDAVIHNAGVLPAQRTDSADGHELCLATHVLGPVLLTELLLPLLAAAPDPRVVFVSSGGMYTQSLDADDIEYRTQGYHGATAYARSKRIQVALLPLLAKRWTRQSVTVAAMHPGWADTPGIAEALPGFRRLFRPILRTPEQAADTAVWLTATMPTPPSGQFWHDRRIRPTHYLPTTHYTETELERVWRYCAEAIGLS</sequence>
<evidence type="ECO:0000313" key="3">
    <source>
        <dbReference type="Proteomes" id="UP000069620"/>
    </source>
</evidence>
<proteinExistence type="predicted"/>
<organism evidence="2 3">
    <name type="scientific">Mycolicibacterium brisbanense</name>
    <dbReference type="NCBI Taxonomy" id="146020"/>
    <lineage>
        <taxon>Bacteria</taxon>
        <taxon>Bacillati</taxon>
        <taxon>Actinomycetota</taxon>
        <taxon>Actinomycetes</taxon>
        <taxon>Mycobacteriales</taxon>
        <taxon>Mycobacteriaceae</taxon>
        <taxon>Mycolicibacterium</taxon>
    </lineage>
</organism>
<dbReference type="STRING" id="146020.RMCB_2180"/>